<dbReference type="SUPFAM" id="SSF103473">
    <property type="entry name" value="MFS general substrate transporter"/>
    <property type="match status" value="1"/>
</dbReference>
<feature type="transmembrane region" description="Helical" evidence="6">
    <location>
        <begin position="440"/>
        <end position="456"/>
    </location>
</feature>
<feature type="transmembrane region" description="Helical" evidence="6">
    <location>
        <begin position="373"/>
        <end position="395"/>
    </location>
</feature>
<feature type="transmembrane region" description="Helical" evidence="6">
    <location>
        <begin position="415"/>
        <end position="433"/>
    </location>
</feature>
<dbReference type="Pfam" id="PF07690">
    <property type="entry name" value="MFS_1"/>
    <property type="match status" value="1"/>
</dbReference>
<feature type="transmembrane region" description="Helical" evidence="6">
    <location>
        <begin position="499"/>
        <end position="524"/>
    </location>
</feature>
<dbReference type="InterPro" id="IPR036259">
    <property type="entry name" value="MFS_trans_sf"/>
</dbReference>
<accession>A0AAV5GVS7</accession>
<dbReference type="InterPro" id="IPR011701">
    <property type="entry name" value="MFS"/>
</dbReference>
<evidence type="ECO:0000256" key="1">
    <source>
        <dbReference type="ARBA" id="ARBA00004141"/>
    </source>
</evidence>
<dbReference type="AlphaFoldDB" id="A0AAV5GVS7"/>
<evidence type="ECO:0000256" key="6">
    <source>
        <dbReference type="SAM" id="Phobius"/>
    </source>
</evidence>
<reference evidence="7 8" key="1">
    <citation type="submission" date="2021-12" db="EMBL/GenBank/DDBJ databases">
        <title>High titer production of polyol ester of fatty acids by Rhodotorula paludigena BS15 towards product separation-free biomass refinery.</title>
        <authorList>
            <person name="Mano J."/>
            <person name="Ono H."/>
            <person name="Tanaka T."/>
            <person name="Naito K."/>
            <person name="Sushida H."/>
            <person name="Ike M."/>
            <person name="Tokuyasu K."/>
            <person name="Kitaoka M."/>
        </authorList>
    </citation>
    <scope>NUCLEOTIDE SEQUENCE [LARGE SCALE GENOMIC DNA]</scope>
    <source>
        <strain evidence="7 8">BS15</strain>
    </source>
</reference>
<organism evidence="7 8">
    <name type="scientific">Rhodotorula paludigena</name>
    <dbReference type="NCBI Taxonomy" id="86838"/>
    <lineage>
        <taxon>Eukaryota</taxon>
        <taxon>Fungi</taxon>
        <taxon>Dikarya</taxon>
        <taxon>Basidiomycota</taxon>
        <taxon>Pucciniomycotina</taxon>
        <taxon>Microbotryomycetes</taxon>
        <taxon>Sporidiobolales</taxon>
        <taxon>Sporidiobolaceae</taxon>
        <taxon>Rhodotorula</taxon>
    </lineage>
</organism>
<feature type="transmembrane region" description="Helical" evidence="6">
    <location>
        <begin position="197"/>
        <end position="217"/>
    </location>
</feature>
<gene>
    <name evidence="7" type="ORF">Rhopal_006642-T1</name>
</gene>
<evidence type="ECO:0000256" key="4">
    <source>
        <dbReference type="ARBA" id="ARBA00023136"/>
    </source>
</evidence>
<evidence type="ECO:0000313" key="7">
    <source>
        <dbReference type="EMBL" id="GJN93585.1"/>
    </source>
</evidence>
<dbReference type="PANTHER" id="PTHR23501:SF58">
    <property type="entry name" value="LOW AFFINITY HEME TRANSPORTER STR3"/>
    <property type="match status" value="1"/>
</dbReference>
<dbReference type="GO" id="GO:0022857">
    <property type="term" value="F:transmembrane transporter activity"/>
    <property type="evidence" value="ECO:0007669"/>
    <property type="project" value="InterPro"/>
</dbReference>
<dbReference type="PANTHER" id="PTHR23501">
    <property type="entry name" value="MAJOR FACILITATOR SUPERFAMILY"/>
    <property type="match status" value="1"/>
</dbReference>
<evidence type="ECO:0000256" key="2">
    <source>
        <dbReference type="ARBA" id="ARBA00022692"/>
    </source>
</evidence>
<dbReference type="Proteomes" id="UP001342314">
    <property type="component" value="Unassembled WGS sequence"/>
</dbReference>
<feature type="transmembrane region" description="Helical" evidence="6">
    <location>
        <begin position="237"/>
        <end position="256"/>
    </location>
</feature>
<feature type="transmembrane region" description="Helical" evidence="6">
    <location>
        <begin position="336"/>
        <end position="353"/>
    </location>
</feature>
<keyword evidence="4 6" id="KW-0472">Membrane</keyword>
<proteinExistence type="predicted"/>
<evidence type="ECO:0000313" key="8">
    <source>
        <dbReference type="Proteomes" id="UP001342314"/>
    </source>
</evidence>
<keyword evidence="3 6" id="KW-1133">Transmembrane helix</keyword>
<feature type="region of interest" description="Disordered" evidence="5">
    <location>
        <begin position="1"/>
        <end position="51"/>
    </location>
</feature>
<feature type="transmembrane region" description="Helical" evidence="6">
    <location>
        <begin position="468"/>
        <end position="487"/>
    </location>
</feature>
<protein>
    <submittedName>
        <fullName evidence="7">Uncharacterized protein</fullName>
    </submittedName>
</protein>
<dbReference type="Gene3D" id="1.20.1250.20">
    <property type="entry name" value="MFS general substrate transporter like domains"/>
    <property type="match status" value="2"/>
</dbReference>
<keyword evidence="8" id="KW-1185">Reference proteome</keyword>
<feature type="transmembrane region" description="Helical" evidence="6">
    <location>
        <begin position="143"/>
        <end position="160"/>
    </location>
</feature>
<evidence type="ECO:0000256" key="5">
    <source>
        <dbReference type="SAM" id="MobiDB-lite"/>
    </source>
</evidence>
<feature type="transmembrane region" description="Helical" evidence="6">
    <location>
        <begin position="114"/>
        <end position="134"/>
    </location>
</feature>
<comment type="subcellular location">
    <subcellularLocation>
        <location evidence="1">Membrane</location>
        <topology evidence="1">Multi-pass membrane protein</topology>
    </subcellularLocation>
</comment>
<dbReference type="GO" id="GO:0005886">
    <property type="term" value="C:plasma membrane"/>
    <property type="evidence" value="ECO:0007669"/>
    <property type="project" value="TreeGrafter"/>
</dbReference>
<dbReference type="EMBL" id="BQKY01000014">
    <property type="protein sequence ID" value="GJN93585.1"/>
    <property type="molecule type" value="Genomic_DNA"/>
</dbReference>
<sequence length="642" mass="70730">MADAVAAHQQQPHMSEGEFKGDSSAADSDEKRSIQSSTPATVPHKEGEPTFKSRGVVGVEAIARAAAASKQGRYSLYFVAFLIYCLQWVAAMASSMTGSLSVFAASHFEAHSSGLSTLSIATSIIGSVCLPFLAKAADVFSRPMVYAVCMVLQVVGYVITLKSPTLAAYVVGNVFSSIGSSGFDLMNTILMADLTPLKYRGLASAILTSPFLFTVWYTSEIVDALSTEDKWRWGYGMFAIIYPVIWIPALTALFWLERRALKDNLINFEVARTGVDDTAVDVPAHVEEKTYWQRTVQVFQEVDTIGLLLLGFGWSLLLLPFALYSGADGGFSNRSLIAMLAIGPACLIAYPVYEWKFAKYPSMPKRILFNRTFVTSVIINFFYMLAAYLQLLYLSSYVYIVTDIGVTKWNYFNNVQNMGLCGFALVAGLLFRITHRYKAWQIFGICIRIIGYGLLVNKNGVHDFGRLVMSQLLGGIGSAFSSIGSQVSVQASVPHQDVALVAALLLLWSSIGASVGDAIAGQWWGQEMPLNLRKYLPSSVNDTEVETFFGDITTIKEYDFGSVVREGATKAYEVTVFPLWAAALGVSFVCLIAAMFQSNFFLGDSQNAYDHKDTQGHVVADDKDQYVERKTLKQKVFRFWDL</sequence>
<feature type="transmembrane region" description="Helical" evidence="6">
    <location>
        <begin position="166"/>
        <end position="185"/>
    </location>
</feature>
<feature type="transmembrane region" description="Helical" evidence="6">
    <location>
        <begin position="577"/>
        <end position="596"/>
    </location>
</feature>
<comment type="caution">
    <text evidence="7">The sequence shown here is derived from an EMBL/GenBank/DDBJ whole genome shotgun (WGS) entry which is preliminary data.</text>
</comment>
<feature type="transmembrane region" description="Helical" evidence="6">
    <location>
        <begin position="304"/>
        <end position="324"/>
    </location>
</feature>
<keyword evidence="2 6" id="KW-0812">Transmembrane</keyword>
<feature type="transmembrane region" description="Helical" evidence="6">
    <location>
        <begin position="74"/>
        <end position="94"/>
    </location>
</feature>
<evidence type="ECO:0000256" key="3">
    <source>
        <dbReference type="ARBA" id="ARBA00022989"/>
    </source>
</evidence>
<name>A0AAV5GVS7_9BASI</name>